<dbReference type="OrthoDB" id="5988259at2759"/>
<dbReference type="AlphaFoldDB" id="A0A913X9T6"/>
<dbReference type="Proteomes" id="UP000887567">
    <property type="component" value="Unplaced"/>
</dbReference>
<protein>
    <submittedName>
        <fullName evidence="2">Uncharacterized protein</fullName>
    </submittedName>
</protein>
<sequence>MVRHEERLWTIKIAGNKAYFYKAGKQLDGLKNPLVGAKTKSLNVRSQTRITVELEFASGGQADSLQFATVDPKYFNKFGSDGDFRSIITRDATQLSEEICAILKKVCVPEKDNVSQSPSSSGQSTPPQSSSSSPPKRALSPIYSKSQETSKKKKKRSCEPSTSEYVKDIETRCSACRLEGAHFIPIQKFDVPPKERQIRRVDDSFLALLEKSLKDQPDGNYEPLFVLVKNCEKKESFDINKIEEYEYEVLGGTHLTLATKKLHEQYPGNKSYFGRFARIYVGLKDEEARWLGAMHNNTGAIRHGLTYIDELEICRQQQKQTPGENENWRDMCSSLLNKPKRNISEIFTMAQISQVAWNLLLDISSKYEKGDLKDQKVKAVEIIKGKPVLKQWQFKELCSLSDEDRTFLLDKVSKLEMNLDEMKLAAKEIKQVRPIQVAIVDFFKFKSWEEASNKFGEAVSIKKLLRYAGKAFEGTHEFQMFLKQLKRITQNEDQEPSVELLDGHLGSKGMVIYVNLEEFQTEAASKLLSNFEGSFLGIGDCRGKKEVWYM</sequence>
<feature type="compositionally biased region" description="Low complexity" evidence="1">
    <location>
        <begin position="115"/>
        <end position="135"/>
    </location>
</feature>
<evidence type="ECO:0000313" key="3">
    <source>
        <dbReference type="Proteomes" id="UP000887567"/>
    </source>
</evidence>
<name>A0A913X9T6_EXADI</name>
<evidence type="ECO:0000256" key="1">
    <source>
        <dbReference type="SAM" id="MobiDB-lite"/>
    </source>
</evidence>
<feature type="region of interest" description="Disordered" evidence="1">
    <location>
        <begin position="113"/>
        <end position="157"/>
    </location>
</feature>
<proteinExistence type="predicted"/>
<keyword evidence="3" id="KW-1185">Reference proteome</keyword>
<dbReference type="OMA" id="FEGTHEF"/>
<organism evidence="2 3">
    <name type="scientific">Exaiptasia diaphana</name>
    <name type="common">Tropical sea anemone</name>
    <name type="synonym">Aiptasia pulchella</name>
    <dbReference type="NCBI Taxonomy" id="2652724"/>
    <lineage>
        <taxon>Eukaryota</taxon>
        <taxon>Metazoa</taxon>
        <taxon>Cnidaria</taxon>
        <taxon>Anthozoa</taxon>
        <taxon>Hexacorallia</taxon>
        <taxon>Actiniaria</taxon>
        <taxon>Aiptasiidae</taxon>
        <taxon>Exaiptasia</taxon>
    </lineage>
</organism>
<reference evidence="2" key="1">
    <citation type="submission" date="2022-11" db="UniProtKB">
        <authorList>
            <consortium name="EnsemblMetazoa"/>
        </authorList>
    </citation>
    <scope>IDENTIFICATION</scope>
</reference>
<accession>A0A913X9T6</accession>
<evidence type="ECO:0000313" key="2">
    <source>
        <dbReference type="EnsemblMetazoa" id="XP_020901292.1"/>
    </source>
</evidence>
<dbReference type="EnsemblMetazoa" id="XM_021045633.2">
    <property type="protein sequence ID" value="XP_020901292.1"/>
    <property type="gene ID" value="LOC110239880"/>
</dbReference>
<dbReference type="KEGG" id="epa:110239880"/>
<dbReference type="GeneID" id="110239880"/>
<dbReference type="RefSeq" id="XP_020901292.1">
    <property type="nucleotide sequence ID" value="XM_021045633.2"/>
</dbReference>